<dbReference type="InterPro" id="IPR016194">
    <property type="entry name" value="SPOC-like_C_dom_sf"/>
</dbReference>
<feature type="domain" description="Ku" evidence="11">
    <location>
        <begin position="186"/>
        <end position="306"/>
    </location>
</feature>
<dbReference type="GO" id="GO:0005524">
    <property type="term" value="F:ATP binding"/>
    <property type="evidence" value="ECO:0007669"/>
    <property type="project" value="UniProtKB-KW"/>
</dbReference>
<dbReference type="PANTHER" id="PTHR12604:SF4">
    <property type="entry name" value="X-RAY REPAIR CROSS-COMPLEMENTING PROTEIN 5"/>
    <property type="match status" value="1"/>
</dbReference>
<dbReference type="GO" id="GO:0016787">
    <property type="term" value="F:hydrolase activity"/>
    <property type="evidence" value="ECO:0007669"/>
    <property type="project" value="UniProtKB-KW"/>
</dbReference>
<dbReference type="GO" id="GO:0042162">
    <property type="term" value="F:telomeric DNA binding"/>
    <property type="evidence" value="ECO:0007669"/>
    <property type="project" value="TreeGrafter"/>
</dbReference>
<evidence type="ECO:0000256" key="4">
    <source>
        <dbReference type="ARBA" id="ARBA00022801"/>
    </source>
</evidence>
<dbReference type="GO" id="GO:0003690">
    <property type="term" value="F:double-stranded DNA binding"/>
    <property type="evidence" value="ECO:0007669"/>
    <property type="project" value="TreeGrafter"/>
</dbReference>
<dbReference type="GO" id="GO:0004386">
    <property type="term" value="F:helicase activity"/>
    <property type="evidence" value="ECO:0007669"/>
    <property type="project" value="UniProtKB-KW"/>
</dbReference>
<dbReference type="Pfam" id="PF02735">
    <property type="entry name" value="Ku"/>
    <property type="match status" value="1"/>
</dbReference>
<evidence type="ECO:0000256" key="5">
    <source>
        <dbReference type="ARBA" id="ARBA00022806"/>
    </source>
</evidence>
<evidence type="ECO:0000256" key="9">
    <source>
        <dbReference type="ARBA" id="ARBA00023204"/>
    </source>
</evidence>
<comment type="subcellular location">
    <subcellularLocation>
        <location evidence="1">Nucleus</location>
    </subcellularLocation>
</comment>
<keyword evidence="8" id="KW-0233">DNA recombination</keyword>
<keyword evidence="5" id="KW-0347">Helicase</keyword>
<proteinExistence type="predicted"/>
<organism evidence="13 14">
    <name type="scientific">Acrobeloides nanus</name>
    <dbReference type="NCBI Taxonomy" id="290746"/>
    <lineage>
        <taxon>Eukaryota</taxon>
        <taxon>Metazoa</taxon>
        <taxon>Ecdysozoa</taxon>
        <taxon>Nematoda</taxon>
        <taxon>Chromadorea</taxon>
        <taxon>Rhabditida</taxon>
        <taxon>Tylenchina</taxon>
        <taxon>Cephalobomorpha</taxon>
        <taxon>Cephaloboidea</taxon>
        <taxon>Cephalobidae</taxon>
        <taxon>Acrobeloides</taxon>
    </lineage>
</organism>
<dbReference type="Proteomes" id="UP000887540">
    <property type="component" value="Unplaced"/>
</dbReference>
<evidence type="ECO:0000256" key="1">
    <source>
        <dbReference type="ARBA" id="ARBA00004123"/>
    </source>
</evidence>
<dbReference type="GO" id="GO:0000723">
    <property type="term" value="P:telomere maintenance"/>
    <property type="evidence" value="ECO:0007669"/>
    <property type="project" value="TreeGrafter"/>
</dbReference>
<evidence type="ECO:0000313" key="13">
    <source>
        <dbReference type="Proteomes" id="UP000887540"/>
    </source>
</evidence>
<dbReference type="GO" id="GO:0006310">
    <property type="term" value="P:DNA recombination"/>
    <property type="evidence" value="ECO:0007669"/>
    <property type="project" value="UniProtKB-KW"/>
</dbReference>
<keyword evidence="10" id="KW-0539">Nucleus</keyword>
<protein>
    <submittedName>
        <fullName evidence="14">Uncharacterized protein</fullName>
    </submittedName>
</protein>
<evidence type="ECO:0000256" key="10">
    <source>
        <dbReference type="ARBA" id="ARBA00023242"/>
    </source>
</evidence>
<accession>A0A914D9H0</accession>
<dbReference type="InterPro" id="IPR005161">
    <property type="entry name" value="Ku_N"/>
</dbReference>
<evidence type="ECO:0000256" key="6">
    <source>
        <dbReference type="ARBA" id="ARBA00022840"/>
    </source>
</evidence>
<evidence type="ECO:0000256" key="3">
    <source>
        <dbReference type="ARBA" id="ARBA00022763"/>
    </source>
</evidence>
<dbReference type="AlphaFoldDB" id="A0A914D9H0"/>
<keyword evidence="9" id="KW-0234">DNA repair</keyword>
<sequence length="310" mass="34843">IFTESKDEYALVLFGSENTHLRVCEGDFTNIYFHNDDVTTANIDMLKVLENEVGTNMKTTGDFLNALIVAIEFLKVQCDGLDVKELTGKTIILLSNLAGVFNQVDQETLTSIISGLRLLDIDLIVIGPNLTEEPETQEQSQGVDAIKEIVEKASGSSYTFHDALNNLKFFAPKKTQARGQPFNFEIGQDVFIPMQMYVKNSEFSTKMSFETVSKQTNENLHKIRQYRKVGDGTEDVLDEIDEENGNGLPKTTAKIVDKVDIVKGYRYGSTLVAFSGIDMEMSSIKKEGKQLQLLSFTNRENVSQLWILYF</sequence>
<evidence type="ECO:0000313" key="14">
    <source>
        <dbReference type="WBParaSite" id="ACRNAN_scaffold20293.g19283.t1"/>
    </source>
</evidence>
<evidence type="ECO:0000259" key="11">
    <source>
        <dbReference type="Pfam" id="PF02735"/>
    </source>
</evidence>
<reference evidence="14" key="1">
    <citation type="submission" date="2022-11" db="UniProtKB">
        <authorList>
            <consortium name="WormBaseParasite"/>
        </authorList>
    </citation>
    <scope>IDENTIFICATION</scope>
</reference>
<dbReference type="Pfam" id="PF03731">
    <property type="entry name" value="Ku_N"/>
    <property type="match status" value="1"/>
</dbReference>
<evidence type="ECO:0000256" key="8">
    <source>
        <dbReference type="ARBA" id="ARBA00023172"/>
    </source>
</evidence>
<evidence type="ECO:0000256" key="2">
    <source>
        <dbReference type="ARBA" id="ARBA00022741"/>
    </source>
</evidence>
<keyword evidence="7" id="KW-0238">DNA-binding</keyword>
<keyword evidence="2" id="KW-0547">Nucleotide-binding</keyword>
<dbReference type="SUPFAM" id="SSF100939">
    <property type="entry name" value="SPOC domain-like"/>
    <property type="match status" value="1"/>
</dbReference>
<name>A0A914D9H0_9BILA</name>
<evidence type="ECO:0000259" key="12">
    <source>
        <dbReference type="Pfam" id="PF03731"/>
    </source>
</evidence>
<keyword evidence="4" id="KW-0378">Hydrolase</keyword>
<feature type="domain" description="Ku70/Ku80 N-terminal alpha/beta" evidence="12">
    <location>
        <begin position="1"/>
        <end position="117"/>
    </location>
</feature>
<evidence type="ECO:0000256" key="7">
    <source>
        <dbReference type="ARBA" id="ARBA00023125"/>
    </source>
</evidence>
<keyword evidence="13" id="KW-1185">Reference proteome</keyword>
<dbReference type="InterPro" id="IPR006164">
    <property type="entry name" value="DNA_bd_Ku70/Ku80"/>
</dbReference>
<dbReference type="GO" id="GO:0043564">
    <property type="term" value="C:Ku70:Ku80 complex"/>
    <property type="evidence" value="ECO:0007669"/>
    <property type="project" value="TreeGrafter"/>
</dbReference>
<dbReference type="WBParaSite" id="ACRNAN_scaffold20293.g19283.t1">
    <property type="protein sequence ID" value="ACRNAN_scaffold20293.g19283.t1"/>
    <property type="gene ID" value="ACRNAN_scaffold20293.g19283"/>
</dbReference>
<dbReference type="Gene3D" id="3.40.50.410">
    <property type="entry name" value="von Willebrand factor, type A domain"/>
    <property type="match status" value="1"/>
</dbReference>
<keyword evidence="6" id="KW-0067">ATP-binding</keyword>
<dbReference type="InterPro" id="IPR036465">
    <property type="entry name" value="vWFA_dom_sf"/>
</dbReference>
<dbReference type="GO" id="GO:0006303">
    <property type="term" value="P:double-strand break repair via nonhomologous end joining"/>
    <property type="evidence" value="ECO:0007669"/>
    <property type="project" value="InterPro"/>
</dbReference>
<dbReference type="PANTHER" id="PTHR12604">
    <property type="entry name" value="KU AUTOANTIGEN DNA HELICASE"/>
    <property type="match status" value="1"/>
</dbReference>
<keyword evidence="3" id="KW-0227">DNA damage</keyword>
<dbReference type="SUPFAM" id="SSF53300">
    <property type="entry name" value="vWA-like"/>
    <property type="match status" value="1"/>
</dbReference>
<dbReference type="Gene3D" id="2.40.290.10">
    <property type="match status" value="1"/>
</dbReference>